<dbReference type="Proteomes" id="UP001219518">
    <property type="component" value="Unassembled WGS sequence"/>
</dbReference>
<feature type="compositionally biased region" description="Polar residues" evidence="1">
    <location>
        <begin position="128"/>
        <end position="146"/>
    </location>
</feature>
<protein>
    <submittedName>
        <fullName evidence="3">Centriolin</fullName>
    </submittedName>
</protein>
<sequence>MRHQSYLSISNCLPAMNYVRLFSIRPRCAPAWVITHHIRTLEAFCVITRPGAGSEGGGSRYFNPVWRGQASVCRELRMMSRQERAIAALAVAVVLVLTACLSVNAAPPRPQDQEGDDGHQEKAAAGVSVQQQPTSSGFEYSVSLQPKTDEDDGVEDDTEQQPQQQQSVS</sequence>
<feature type="region of interest" description="Disordered" evidence="1">
    <location>
        <begin position="107"/>
        <end position="169"/>
    </location>
</feature>
<feature type="non-terminal residue" evidence="3">
    <location>
        <position position="1"/>
    </location>
</feature>
<feature type="compositionally biased region" description="Low complexity" evidence="1">
    <location>
        <begin position="160"/>
        <end position="169"/>
    </location>
</feature>
<accession>A0AAE1LHC1</accession>
<name>A0AAE1LHC1_9NEOP</name>
<evidence type="ECO:0000313" key="3">
    <source>
        <dbReference type="EMBL" id="KAK3919460.1"/>
    </source>
</evidence>
<feature type="transmembrane region" description="Helical" evidence="2">
    <location>
        <begin position="85"/>
        <end position="106"/>
    </location>
</feature>
<feature type="compositionally biased region" description="Acidic residues" evidence="1">
    <location>
        <begin position="149"/>
        <end position="159"/>
    </location>
</feature>
<keyword evidence="4" id="KW-1185">Reference proteome</keyword>
<keyword evidence="2" id="KW-1133">Transmembrane helix</keyword>
<dbReference type="EMBL" id="JAHWGI010000979">
    <property type="protein sequence ID" value="KAK3919460.1"/>
    <property type="molecule type" value="Genomic_DNA"/>
</dbReference>
<proteinExistence type="predicted"/>
<evidence type="ECO:0000313" key="4">
    <source>
        <dbReference type="Proteomes" id="UP001219518"/>
    </source>
</evidence>
<organism evidence="3 4">
    <name type="scientific">Frankliniella fusca</name>
    <dbReference type="NCBI Taxonomy" id="407009"/>
    <lineage>
        <taxon>Eukaryota</taxon>
        <taxon>Metazoa</taxon>
        <taxon>Ecdysozoa</taxon>
        <taxon>Arthropoda</taxon>
        <taxon>Hexapoda</taxon>
        <taxon>Insecta</taxon>
        <taxon>Pterygota</taxon>
        <taxon>Neoptera</taxon>
        <taxon>Paraneoptera</taxon>
        <taxon>Thysanoptera</taxon>
        <taxon>Terebrantia</taxon>
        <taxon>Thripoidea</taxon>
        <taxon>Thripidae</taxon>
        <taxon>Frankliniella</taxon>
    </lineage>
</organism>
<gene>
    <name evidence="3" type="ORF">KUF71_008587</name>
</gene>
<comment type="caution">
    <text evidence="3">The sequence shown here is derived from an EMBL/GenBank/DDBJ whole genome shotgun (WGS) entry which is preliminary data.</text>
</comment>
<reference evidence="3" key="1">
    <citation type="submission" date="2021-07" db="EMBL/GenBank/DDBJ databases">
        <authorList>
            <person name="Catto M.A."/>
            <person name="Jacobson A."/>
            <person name="Kennedy G."/>
            <person name="Labadie P."/>
            <person name="Hunt B.G."/>
            <person name="Srinivasan R."/>
        </authorList>
    </citation>
    <scope>NUCLEOTIDE SEQUENCE</scope>
    <source>
        <strain evidence="3">PL_HMW_Pooled</strain>
        <tissue evidence="3">Head</tissue>
    </source>
</reference>
<evidence type="ECO:0000256" key="2">
    <source>
        <dbReference type="SAM" id="Phobius"/>
    </source>
</evidence>
<reference evidence="3" key="2">
    <citation type="journal article" date="2023" name="BMC Genomics">
        <title>Pest status, molecular evolution, and epigenetic factors derived from the genome assembly of Frankliniella fusca, a thysanopteran phytovirus vector.</title>
        <authorList>
            <person name="Catto M.A."/>
            <person name="Labadie P.E."/>
            <person name="Jacobson A.L."/>
            <person name="Kennedy G.G."/>
            <person name="Srinivasan R."/>
            <person name="Hunt B.G."/>
        </authorList>
    </citation>
    <scope>NUCLEOTIDE SEQUENCE</scope>
    <source>
        <strain evidence="3">PL_HMW_Pooled</strain>
    </source>
</reference>
<keyword evidence="2" id="KW-0812">Transmembrane</keyword>
<dbReference type="AlphaFoldDB" id="A0AAE1LHC1"/>
<evidence type="ECO:0000256" key="1">
    <source>
        <dbReference type="SAM" id="MobiDB-lite"/>
    </source>
</evidence>
<keyword evidence="2" id="KW-0472">Membrane</keyword>